<keyword evidence="10" id="KW-0325">Glycoprotein</keyword>
<evidence type="ECO:0000256" key="1">
    <source>
        <dbReference type="ARBA" id="ARBA00004651"/>
    </source>
</evidence>
<dbReference type="PROSITE" id="PS50259">
    <property type="entry name" value="G_PROTEIN_RECEP_F3_4"/>
    <property type="match status" value="1"/>
</dbReference>
<dbReference type="Pfam" id="PF00003">
    <property type="entry name" value="7tm_3"/>
    <property type="match status" value="1"/>
</dbReference>
<dbReference type="PROSITE" id="PS00981">
    <property type="entry name" value="G_PROTEIN_RECEP_F3_3"/>
    <property type="match status" value="1"/>
</dbReference>
<evidence type="ECO:0000256" key="9">
    <source>
        <dbReference type="ARBA" id="ARBA00023170"/>
    </source>
</evidence>
<dbReference type="PRINTS" id="PR01535">
    <property type="entry name" value="VOMERONASL2R"/>
</dbReference>
<evidence type="ECO:0000256" key="3">
    <source>
        <dbReference type="ARBA" id="ARBA00022475"/>
    </source>
</evidence>
<comment type="subcellular location">
    <subcellularLocation>
        <location evidence="1">Cell membrane</location>
        <topology evidence="1">Multi-pass membrane protein</topology>
    </subcellularLocation>
</comment>
<evidence type="ECO:0000256" key="12">
    <source>
        <dbReference type="SAM" id="Phobius"/>
    </source>
</evidence>
<evidence type="ECO:0000313" key="15">
    <source>
        <dbReference type="Proteomes" id="UP000472273"/>
    </source>
</evidence>
<name>A0A670ZLW3_PSETE</name>
<feature type="transmembrane region" description="Helical" evidence="12">
    <location>
        <begin position="783"/>
        <end position="803"/>
    </location>
</feature>
<evidence type="ECO:0000259" key="13">
    <source>
        <dbReference type="PROSITE" id="PS50259"/>
    </source>
</evidence>
<keyword evidence="5" id="KW-0732">Signal</keyword>
<dbReference type="GO" id="GO:0005886">
    <property type="term" value="C:plasma membrane"/>
    <property type="evidence" value="ECO:0007669"/>
    <property type="project" value="UniProtKB-SubCell"/>
</dbReference>
<evidence type="ECO:0000256" key="8">
    <source>
        <dbReference type="ARBA" id="ARBA00023136"/>
    </source>
</evidence>
<keyword evidence="4 12" id="KW-0812">Transmembrane</keyword>
<dbReference type="InterPro" id="IPR028082">
    <property type="entry name" value="Peripla_BP_I"/>
</dbReference>
<reference evidence="14" key="1">
    <citation type="submission" date="2025-08" db="UniProtKB">
        <authorList>
            <consortium name="Ensembl"/>
        </authorList>
    </citation>
    <scope>IDENTIFICATION</scope>
</reference>
<keyword evidence="6 12" id="KW-1133">Transmembrane helix</keyword>
<dbReference type="PRINTS" id="PR00248">
    <property type="entry name" value="GPCRMGR"/>
</dbReference>
<dbReference type="Pfam" id="PF01094">
    <property type="entry name" value="ANF_receptor"/>
    <property type="match status" value="1"/>
</dbReference>
<reference evidence="14" key="2">
    <citation type="submission" date="2025-09" db="UniProtKB">
        <authorList>
            <consortium name="Ensembl"/>
        </authorList>
    </citation>
    <scope>IDENTIFICATION</scope>
</reference>
<feature type="transmembrane region" description="Helical" evidence="12">
    <location>
        <begin position="747"/>
        <end position="771"/>
    </location>
</feature>
<keyword evidence="8 12" id="KW-0472">Membrane</keyword>
<evidence type="ECO:0000256" key="7">
    <source>
        <dbReference type="ARBA" id="ARBA00023040"/>
    </source>
</evidence>
<dbReference type="Ensembl" id="ENSPTXT00000024448.1">
    <property type="protein sequence ID" value="ENSPTXP00000023715.1"/>
    <property type="gene ID" value="ENSPTXG00000016484.1"/>
</dbReference>
<dbReference type="Proteomes" id="UP000472273">
    <property type="component" value="Unplaced"/>
</dbReference>
<dbReference type="FunFam" id="3.40.50.2300:FF:000024">
    <property type="entry name" value="Vomeronasal 2, receptor 73"/>
    <property type="match status" value="1"/>
</dbReference>
<dbReference type="GeneTree" id="ENSGT00950000182788"/>
<evidence type="ECO:0000256" key="11">
    <source>
        <dbReference type="ARBA" id="ARBA00023224"/>
    </source>
</evidence>
<evidence type="ECO:0000256" key="2">
    <source>
        <dbReference type="ARBA" id="ARBA00007242"/>
    </source>
</evidence>
<feature type="transmembrane region" description="Helical" evidence="12">
    <location>
        <begin position="589"/>
        <end position="612"/>
    </location>
</feature>
<evidence type="ECO:0000256" key="5">
    <source>
        <dbReference type="ARBA" id="ARBA00022729"/>
    </source>
</evidence>
<feature type="transmembrane region" description="Helical" evidence="12">
    <location>
        <begin position="704"/>
        <end position="727"/>
    </location>
</feature>
<dbReference type="InterPro" id="IPR000337">
    <property type="entry name" value="GPCR_3"/>
</dbReference>
<dbReference type="Gene3D" id="3.40.50.2300">
    <property type="match status" value="2"/>
</dbReference>
<dbReference type="InterPro" id="IPR038550">
    <property type="entry name" value="GPCR_3_9-Cys_sf"/>
</dbReference>
<dbReference type="InterPro" id="IPR000068">
    <property type="entry name" value="GPCR_3_Ca_sens_rcpt-rel"/>
</dbReference>
<gene>
    <name evidence="14" type="primary">LOC113449906</name>
</gene>
<evidence type="ECO:0000256" key="4">
    <source>
        <dbReference type="ARBA" id="ARBA00022692"/>
    </source>
</evidence>
<keyword evidence="7" id="KW-0297">G-protein coupled receptor</keyword>
<evidence type="ECO:0000256" key="10">
    <source>
        <dbReference type="ARBA" id="ARBA00023180"/>
    </source>
</evidence>
<dbReference type="InterPro" id="IPR011500">
    <property type="entry name" value="GPCR_3_9-Cys_dom"/>
</dbReference>
<dbReference type="GO" id="GO:0004930">
    <property type="term" value="F:G protein-coupled receptor activity"/>
    <property type="evidence" value="ECO:0007669"/>
    <property type="project" value="UniProtKB-KW"/>
</dbReference>
<feature type="domain" description="G-protein coupled receptors family 3 profile" evidence="13">
    <location>
        <begin position="589"/>
        <end position="853"/>
    </location>
</feature>
<dbReference type="PANTHER" id="PTHR24061">
    <property type="entry name" value="CALCIUM-SENSING RECEPTOR-RELATED"/>
    <property type="match status" value="1"/>
</dbReference>
<keyword evidence="11" id="KW-0807">Transducer</keyword>
<feature type="transmembrane region" description="Helical" evidence="12">
    <location>
        <begin position="627"/>
        <end position="647"/>
    </location>
</feature>
<dbReference type="InterPro" id="IPR001828">
    <property type="entry name" value="ANF_lig-bd_rcpt"/>
</dbReference>
<dbReference type="PANTHER" id="PTHR24061:SF599">
    <property type="entry name" value="G-PROTEIN COUPLED RECEPTORS FAMILY 3 PROFILE DOMAIN-CONTAINING PROTEIN"/>
    <property type="match status" value="1"/>
</dbReference>
<keyword evidence="3" id="KW-1003">Cell membrane</keyword>
<sequence>MCPLVFLFIRLDILSSCNHSPYVLASSPLIIFVALLSFKLHFRVVTQLYQHILSLAFAVKEINKNHHILPNFTLGFHIYNSHFIASWTYHASMELFSTQGKFIPNYKCDTENNPVAVIGGPNSEIFIHMSATLSIYKVPQFTYGSSADLSRKTQIALYHQMFPNVNRQCRGILQLLLHFQWRWIGVLYDNDDDGERFIQKVIPMFSQKGICFDFIERFPIITFVDNFDKMVTEGFQTYHVVTESTANVSIIYGDIKTMVFIRMFPTILKYENITEIAVCKVWVMSAQMEFTSLPFQKHENIDFLHGALRFAIHSKEILGFQEFLHMRKLILVKEDRNDFIQPFWEEAFECLFPGSTLDSQATVTCTGIEKLETLPSSVFETSMTAHSYSIYNSVYVVAHALYAMLSLEVKKTSRINILYYIPMNRSLSFLSFSFLKLNYFVRHVFFNNSVGETLYFTPNGELETGFDIINWVIFPNQSFFRVKVGQLQPLSSKEEMFTISEKTITWTHRFNQTQPTSLCNPSYHSGYSKVKQEGKPFCCYHCIPCPKGKISNHKDMDNCLQCPQDHYPNEDQDFCIPKYVTFLSYEEPLGITFTSFIISFSVITILLLWLFIKHNDTPIVKANNETLTYILLISLLLSFLCTLLFIGQPHQWTCLLRQVTFGIIFSMTISSILAKTIIVILAFMTTKPGSRIRKWMGKRLGLSIVLSCSFIQTIICIVWLSISPPFLDVDMYSMPKEIVLMCNEGSTIMFYCVLGFMGFLATISFIVAYLVRKLPDTFNEAKFITFSMLLFSSVWLTFVPTYLSTKGKYMVAMQIFSILCSSGGLLACIFFSKCYIMIRKSELNSKVQLRRITMYQQKIF</sequence>
<keyword evidence="9" id="KW-0675">Receptor</keyword>
<dbReference type="FunFam" id="2.10.50.30:FF:000002">
    <property type="entry name" value="Vomeronasal 2 receptor, h1"/>
    <property type="match status" value="1"/>
</dbReference>
<comment type="similarity">
    <text evidence="2">Belongs to the G-protein coupled receptor 3 family.</text>
</comment>
<dbReference type="InterPro" id="IPR017978">
    <property type="entry name" value="GPCR_3_C"/>
</dbReference>
<dbReference type="Gene3D" id="2.10.50.30">
    <property type="entry name" value="GPCR, family 3, nine cysteines domain"/>
    <property type="match status" value="1"/>
</dbReference>
<dbReference type="InterPro" id="IPR004073">
    <property type="entry name" value="GPCR_3_vmron_rcpt_2"/>
</dbReference>
<dbReference type="Pfam" id="PF07562">
    <property type="entry name" value="NCD3G"/>
    <property type="match status" value="1"/>
</dbReference>
<organism evidence="14 15">
    <name type="scientific">Pseudonaja textilis</name>
    <name type="common">Eastern brown snake</name>
    <dbReference type="NCBI Taxonomy" id="8673"/>
    <lineage>
        <taxon>Eukaryota</taxon>
        <taxon>Metazoa</taxon>
        <taxon>Chordata</taxon>
        <taxon>Craniata</taxon>
        <taxon>Vertebrata</taxon>
        <taxon>Euteleostomi</taxon>
        <taxon>Lepidosauria</taxon>
        <taxon>Squamata</taxon>
        <taxon>Bifurcata</taxon>
        <taxon>Unidentata</taxon>
        <taxon>Episquamata</taxon>
        <taxon>Toxicofera</taxon>
        <taxon>Serpentes</taxon>
        <taxon>Colubroidea</taxon>
        <taxon>Elapidae</taxon>
        <taxon>Hydrophiinae</taxon>
        <taxon>Pseudonaja</taxon>
    </lineage>
</organism>
<dbReference type="AlphaFoldDB" id="A0A670ZLW3"/>
<feature type="transmembrane region" description="Helical" evidence="12">
    <location>
        <begin position="659"/>
        <end position="683"/>
    </location>
</feature>
<proteinExistence type="inferred from homology"/>
<evidence type="ECO:0000256" key="6">
    <source>
        <dbReference type="ARBA" id="ARBA00022989"/>
    </source>
</evidence>
<accession>A0A670ZLW3</accession>
<feature type="transmembrane region" description="Helical" evidence="12">
    <location>
        <begin position="809"/>
        <end position="831"/>
    </location>
</feature>
<keyword evidence="15" id="KW-1185">Reference proteome</keyword>
<dbReference type="OMA" id="IRMFPTI"/>
<dbReference type="SUPFAM" id="SSF53822">
    <property type="entry name" value="Periplasmic binding protein-like I"/>
    <property type="match status" value="1"/>
</dbReference>
<protein>
    <recommendedName>
        <fullName evidence="13">G-protein coupled receptors family 3 profile domain-containing protein</fullName>
    </recommendedName>
</protein>
<dbReference type="InterPro" id="IPR017979">
    <property type="entry name" value="GPCR_3_CS"/>
</dbReference>
<evidence type="ECO:0000313" key="14">
    <source>
        <dbReference type="Ensembl" id="ENSPTXP00000023715.1"/>
    </source>
</evidence>